<evidence type="ECO:0000256" key="1">
    <source>
        <dbReference type="SAM" id="SignalP"/>
    </source>
</evidence>
<sequence>MLFTLLITMLLNPFRPCEGSPTFQEEYRGNYTPTFVDAWSGPQIVAPNTPYVAAVGRNQLYFLDTRFDPEIAKHIKEQIERATIVGPEDVIDIDEISATAKVRNAVTNETLFVFDPPYARVLFARGINKRNPDLKLPEHEPAGDWLVTYDIGNSLTKRADSCYDYGCSTPADCRRQTNGNCDVCHNYRVDNECDRALTNAIGVCRPLCSKAVDVPKEDGEEDTSYYQRMDNLHWK</sequence>
<dbReference type="EMBL" id="MJBS01000060">
    <property type="protein sequence ID" value="OHE97176.1"/>
    <property type="molecule type" value="Genomic_DNA"/>
</dbReference>
<accession>A0A1G4B763</accession>
<keyword evidence="3" id="KW-1185">Reference proteome</keyword>
<feature type="chain" id="PRO_5009602568" description="Ankyrin repeat-containing protein" evidence="1">
    <location>
        <begin position="20"/>
        <end position="235"/>
    </location>
</feature>
<keyword evidence="1" id="KW-0732">Signal</keyword>
<dbReference type="Proteomes" id="UP000176998">
    <property type="component" value="Unassembled WGS sequence"/>
</dbReference>
<name>A0A1G4B763_9PEZI</name>
<evidence type="ECO:0008006" key="4">
    <source>
        <dbReference type="Google" id="ProtNLM"/>
    </source>
</evidence>
<dbReference type="RefSeq" id="XP_022474331.1">
    <property type="nucleotide sequence ID" value="XM_022619066.1"/>
</dbReference>
<dbReference type="OrthoDB" id="4812218at2759"/>
<organism evidence="2 3">
    <name type="scientific">Colletotrichum orchidophilum</name>
    <dbReference type="NCBI Taxonomy" id="1209926"/>
    <lineage>
        <taxon>Eukaryota</taxon>
        <taxon>Fungi</taxon>
        <taxon>Dikarya</taxon>
        <taxon>Ascomycota</taxon>
        <taxon>Pezizomycotina</taxon>
        <taxon>Sordariomycetes</taxon>
        <taxon>Hypocreomycetidae</taxon>
        <taxon>Glomerellales</taxon>
        <taxon>Glomerellaceae</taxon>
        <taxon>Colletotrichum</taxon>
    </lineage>
</organism>
<reference evidence="2 3" key="1">
    <citation type="submission" date="2016-09" db="EMBL/GenBank/DDBJ databases">
        <authorList>
            <person name="Capua I."/>
            <person name="De Benedictis P."/>
            <person name="Joannis T."/>
            <person name="Lombin L.H."/>
            <person name="Cattoli G."/>
        </authorList>
    </citation>
    <scope>NUCLEOTIDE SEQUENCE [LARGE SCALE GENOMIC DNA]</scope>
    <source>
        <strain evidence="2 3">IMI 309357</strain>
    </source>
</reference>
<proteinExistence type="predicted"/>
<protein>
    <recommendedName>
        <fullName evidence="4">Ankyrin repeat-containing protein</fullName>
    </recommendedName>
</protein>
<evidence type="ECO:0000313" key="3">
    <source>
        <dbReference type="Proteomes" id="UP000176998"/>
    </source>
</evidence>
<feature type="signal peptide" evidence="1">
    <location>
        <begin position="1"/>
        <end position="19"/>
    </location>
</feature>
<dbReference type="AlphaFoldDB" id="A0A1G4B763"/>
<dbReference type="STRING" id="1209926.A0A1G4B763"/>
<dbReference type="GeneID" id="34560576"/>
<evidence type="ECO:0000313" key="2">
    <source>
        <dbReference type="EMBL" id="OHE97176.1"/>
    </source>
</evidence>
<gene>
    <name evidence="2" type="ORF">CORC01_07430</name>
</gene>
<comment type="caution">
    <text evidence="2">The sequence shown here is derived from an EMBL/GenBank/DDBJ whole genome shotgun (WGS) entry which is preliminary data.</text>
</comment>